<dbReference type="Pfam" id="PF02875">
    <property type="entry name" value="Mur_ligase_C"/>
    <property type="match status" value="1"/>
</dbReference>
<dbReference type="InterPro" id="IPR013221">
    <property type="entry name" value="Mur_ligase_cen"/>
</dbReference>
<dbReference type="Gene3D" id="3.40.1190.10">
    <property type="entry name" value="Mur-like, catalytic domain"/>
    <property type="match status" value="1"/>
</dbReference>
<evidence type="ECO:0000256" key="6">
    <source>
        <dbReference type="ARBA" id="ARBA00023316"/>
    </source>
</evidence>
<dbReference type="SUPFAM" id="SSF53623">
    <property type="entry name" value="MurD-like peptide ligases, catalytic domain"/>
    <property type="match status" value="1"/>
</dbReference>
<dbReference type="InterPro" id="IPR036615">
    <property type="entry name" value="Mur_ligase_C_dom_sf"/>
</dbReference>
<dbReference type="SUPFAM" id="SSF63418">
    <property type="entry name" value="MurE/MurF N-terminal domain"/>
    <property type="match status" value="1"/>
</dbReference>
<dbReference type="EC" id="6.3.2.13" evidence="7"/>
<dbReference type="InterPro" id="IPR036565">
    <property type="entry name" value="Mur-like_cat_sf"/>
</dbReference>
<keyword evidence="7" id="KW-0963">Cytoplasm</keyword>
<comment type="caution">
    <text evidence="7">Lacks conserved residue(s) required for the propagation of feature annotation.</text>
</comment>
<evidence type="ECO:0000313" key="12">
    <source>
        <dbReference type="EMBL" id="MBC2603992.1"/>
    </source>
</evidence>
<keyword evidence="4 7" id="KW-0573">Peptidoglycan synthesis</keyword>
<keyword evidence="7" id="KW-0547">Nucleotide-binding</keyword>
<comment type="similarity">
    <text evidence="1 7">Belongs to the MurCDEF family. MurE subfamily.</text>
</comment>
<dbReference type="InterPro" id="IPR035911">
    <property type="entry name" value="MurE/MurF_N"/>
</dbReference>
<dbReference type="EMBL" id="JACHVA010000138">
    <property type="protein sequence ID" value="MBC2603992.1"/>
    <property type="molecule type" value="Genomic_DNA"/>
</dbReference>
<dbReference type="Pfam" id="PF01225">
    <property type="entry name" value="Mur_ligase"/>
    <property type="match status" value="1"/>
</dbReference>
<comment type="pathway">
    <text evidence="7 8">Cell wall biogenesis; peptidoglycan biosynthesis.</text>
</comment>
<dbReference type="Pfam" id="PF08245">
    <property type="entry name" value="Mur_ligase_M"/>
    <property type="match status" value="1"/>
</dbReference>
<feature type="binding site" evidence="7">
    <location>
        <position position="215"/>
    </location>
    <ligand>
        <name>UDP-N-acetyl-alpha-D-muramoyl-L-alanyl-D-glutamate</name>
        <dbReference type="ChEBI" id="CHEBI:83900"/>
    </ligand>
</feature>
<keyword evidence="3 7" id="KW-0133">Cell shape</keyword>
<dbReference type="InterPro" id="IPR004101">
    <property type="entry name" value="Mur_ligase_C"/>
</dbReference>
<keyword evidence="2 7" id="KW-0132">Cell division</keyword>
<dbReference type="UniPathway" id="UPA00219"/>
<dbReference type="Gene3D" id="3.90.190.20">
    <property type="entry name" value="Mur ligase, C-terminal domain"/>
    <property type="match status" value="1"/>
</dbReference>
<evidence type="ECO:0000256" key="2">
    <source>
        <dbReference type="ARBA" id="ARBA00022618"/>
    </source>
</evidence>
<dbReference type="HAMAP" id="MF_00208">
    <property type="entry name" value="MurE"/>
    <property type="match status" value="1"/>
</dbReference>
<feature type="binding site" evidence="7">
    <location>
        <position position="66"/>
    </location>
    <ligand>
        <name>UDP-N-acetyl-alpha-D-muramoyl-L-alanyl-D-glutamate</name>
        <dbReference type="ChEBI" id="CHEBI:83900"/>
    </ligand>
</feature>
<evidence type="ECO:0000256" key="5">
    <source>
        <dbReference type="ARBA" id="ARBA00023306"/>
    </source>
</evidence>
<evidence type="ECO:0000259" key="10">
    <source>
        <dbReference type="Pfam" id="PF02875"/>
    </source>
</evidence>
<keyword evidence="7 12" id="KW-0436">Ligase</keyword>
<dbReference type="Gene3D" id="3.40.1390.10">
    <property type="entry name" value="MurE/MurF, N-terminal domain"/>
    <property type="match status" value="1"/>
</dbReference>
<feature type="binding site" evidence="7">
    <location>
        <position position="419"/>
    </location>
    <ligand>
        <name>meso-2,6-diaminopimelate</name>
        <dbReference type="ChEBI" id="CHEBI:57791"/>
    </ligand>
</feature>
<dbReference type="GO" id="GO:0051301">
    <property type="term" value="P:cell division"/>
    <property type="evidence" value="ECO:0007669"/>
    <property type="project" value="UniProtKB-KW"/>
</dbReference>
<feature type="binding site" evidence="7">
    <location>
        <begin position="146"/>
        <end position="152"/>
    </location>
    <ligand>
        <name>ATP</name>
        <dbReference type="ChEBI" id="CHEBI:30616"/>
    </ligand>
</feature>
<keyword evidence="6 7" id="KW-0961">Cell wall biogenesis/degradation</keyword>
<dbReference type="GO" id="GO:0009252">
    <property type="term" value="P:peptidoglycan biosynthetic process"/>
    <property type="evidence" value="ECO:0007669"/>
    <property type="project" value="UniProtKB-UniRule"/>
</dbReference>
<feature type="domain" description="Mur ligase N-terminal catalytic" evidence="9">
    <location>
        <begin position="59"/>
        <end position="132"/>
    </location>
</feature>
<dbReference type="NCBIfam" id="TIGR01085">
    <property type="entry name" value="murE"/>
    <property type="match status" value="1"/>
</dbReference>
<feature type="domain" description="Mur ligase central" evidence="11">
    <location>
        <begin position="144"/>
        <end position="348"/>
    </location>
</feature>
<sequence length="529" mass="58005">MRLPEIQISTLIENRFWSPTVVPFGGGGTPPSQPAGQRIKDILAGVDVLVHKGPLDQEVRSIITDSRRVIPGSLFFARKGLRTDGRLFVEEAIDRGAAGIVSEDAPGMHSGVVFLQVKSVPRALAAIAGNFYQWPDRRLRTVGISGTNGKTTVSWLARELLAAEDGKTGLIGTIHYDLGGRTVPSYKTTPESVDTFSLFRQMINADCKSAVMEVSSHGIDQCRVQGMSFDLAVFLNLTQDHLDYHASMEEYYQVKRRLFDGGIGTTPKLSIINLDDHYGRRLAGELAEGPGCITFGTHPEASYRAEDVKFSRTGVSFRLVTPKEEIALEANLAGRFNLSNILAALAVAAESGCDLKKVAAVLKKFEGVPGRLERVETGQPYEVFVDYAHTDDALRSTLEVLREITPGKVHLVFGCGGDRDRGKRPLMMHVGQTFADFCWVTADNPRSESLDQIFDDMQKGVSKPDQVEFVEDRRRAISLALDAVGPDDTVLIAGKGHEAFMEFGDTIVPFDDRQVARELIKVKELKPGA</sequence>
<dbReference type="InterPro" id="IPR005761">
    <property type="entry name" value="UDP-N-AcMur-Glu-dNH2Pim_ligase"/>
</dbReference>
<dbReference type="GO" id="GO:0000287">
    <property type="term" value="F:magnesium ion binding"/>
    <property type="evidence" value="ECO:0007669"/>
    <property type="project" value="UniProtKB-UniRule"/>
</dbReference>
<feature type="modified residue" description="N6-carboxylysine" evidence="7">
    <location>
        <position position="255"/>
    </location>
</feature>
<dbReference type="SUPFAM" id="SSF53244">
    <property type="entry name" value="MurD-like peptide ligases, peptide-binding domain"/>
    <property type="match status" value="1"/>
</dbReference>
<dbReference type="Proteomes" id="UP000525652">
    <property type="component" value="Unassembled WGS sequence"/>
</dbReference>
<keyword evidence="7" id="KW-0460">Magnesium</keyword>
<evidence type="ECO:0000256" key="3">
    <source>
        <dbReference type="ARBA" id="ARBA00022960"/>
    </source>
</evidence>
<dbReference type="GO" id="GO:0008360">
    <property type="term" value="P:regulation of cell shape"/>
    <property type="evidence" value="ECO:0007669"/>
    <property type="project" value="UniProtKB-KW"/>
</dbReference>
<feature type="binding site" evidence="7">
    <location>
        <begin position="188"/>
        <end position="189"/>
    </location>
    <ligand>
        <name>UDP-N-acetyl-alpha-D-muramoyl-L-alanyl-D-glutamate</name>
        <dbReference type="ChEBI" id="CHEBI:83900"/>
    </ligand>
</feature>
<organism evidence="12 13">
    <name type="scientific">Puniceicoccus vermicola</name>
    <dbReference type="NCBI Taxonomy" id="388746"/>
    <lineage>
        <taxon>Bacteria</taxon>
        <taxon>Pseudomonadati</taxon>
        <taxon>Verrucomicrobiota</taxon>
        <taxon>Opitutia</taxon>
        <taxon>Puniceicoccales</taxon>
        <taxon>Puniceicoccaceae</taxon>
        <taxon>Puniceicoccus</taxon>
    </lineage>
</organism>
<evidence type="ECO:0000259" key="9">
    <source>
        <dbReference type="Pfam" id="PF01225"/>
    </source>
</evidence>
<feature type="binding site" evidence="7">
    <location>
        <position position="494"/>
    </location>
    <ligand>
        <name>meso-2,6-diaminopimelate</name>
        <dbReference type="ChEBI" id="CHEBI:57791"/>
    </ligand>
</feature>
<evidence type="ECO:0000313" key="13">
    <source>
        <dbReference type="Proteomes" id="UP000525652"/>
    </source>
</evidence>
<feature type="binding site" evidence="7">
    <location>
        <position position="223"/>
    </location>
    <ligand>
        <name>UDP-N-acetyl-alpha-D-muramoyl-L-alanyl-D-glutamate</name>
        <dbReference type="ChEBI" id="CHEBI:83900"/>
    </ligand>
</feature>
<comment type="PTM">
    <text evidence="7">Carboxylation is probably crucial for Mg(2+) binding and, consequently, for the gamma-phosphate positioning of ATP.</text>
</comment>
<evidence type="ECO:0000259" key="11">
    <source>
        <dbReference type="Pfam" id="PF08245"/>
    </source>
</evidence>
<reference evidence="12 13" key="1">
    <citation type="submission" date="2020-07" db="EMBL/GenBank/DDBJ databases">
        <authorList>
            <person name="Feng X."/>
        </authorList>
    </citation>
    <scope>NUCLEOTIDE SEQUENCE [LARGE SCALE GENOMIC DNA]</scope>
    <source>
        <strain evidence="12 13">JCM14086</strain>
    </source>
</reference>
<keyword evidence="5 7" id="KW-0131">Cell cycle</keyword>
<dbReference type="RefSeq" id="WP_185694611.1">
    <property type="nucleotide sequence ID" value="NZ_JACHVA010000138.1"/>
</dbReference>
<dbReference type="PANTHER" id="PTHR23135:SF4">
    <property type="entry name" value="UDP-N-ACETYLMURAMOYL-L-ALANYL-D-GLUTAMATE--2,6-DIAMINOPIMELATE LIGASE MURE HOMOLOG, CHLOROPLASTIC"/>
    <property type="match status" value="1"/>
</dbReference>
<feature type="binding site" evidence="7">
    <location>
        <begin position="443"/>
        <end position="446"/>
    </location>
    <ligand>
        <name>meso-2,6-diaminopimelate</name>
        <dbReference type="ChEBI" id="CHEBI:57791"/>
    </ligand>
</feature>
<protein>
    <recommendedName>
        <fullName evidence="7">UDP-N-acetylmuramoyl-L-alanyl-D-glutamate--2,6-diaminopimelate ligase</fullName>
        <ecNumber evidence="7">6.3.2.13</ecNumber>
    </recommendedName>
    <alternativeName>
        <fullName evidence="7">Meso-A2pm-adding enzyme</fullName>
    </alternativeName>
    <alternativeName>
        <fullName evidence="7">Meso-diaminopimelate-adding enzyme</fullName>
    </alternativeName>
    <alternativeName>
        <fullName evidence="7">UDP-MurNAc-L-Ala-D-Glu:meso-diaminopimelate ligase</fullName>
    </alternativeName>
    <alternativeName>
        <fullName evidence="7">UDP-MurNAc-tripeptide synthetase</fullName>
    </alternativeName>
    <alternativeName>
        <fullName evidence="7">UDP-N-acetylmuramyl-tripeptide synthetase</fullName>
    </alternativeName>
</protein>
<comment type="function">
    <text evidence="7">Catalyzes the addition of meso-diaminopimelic acid to the nucleotide precursor UDP-N-acetylmuramoyl-L-alanyl-D-glutamate (UMAG) in the biosynthesis of bacterial cell-wall peptidoglycan.</text>
</comment>
<evidence type="ECO:0000256" key="8">
    <source>
        <dbReference type="RuleBase" id="RU004135"/>
    </source>
</evidence>
<comment type="subcellular location">
    <subcellularLocation>
        <location evidence="7 8">Cytoplasm</location>
    </subcellularLocation>
</comment>
<feature type="binding site" evidence="7">
    <location>
        <position position="498"/>
    </location>
    <ligand>
        <name>meso-2,6-diaminopimelate</name>
        <dbReference type="ChEBI" id="CHEBI:57791"/>
    </ligand>
</feature>
<dbReference type="GO" id="GO:0005524">
    <property type="term" value="F:ATP binding"/>
    <property type="evidence" value="ECO:0007669"/>
    <property type="project" value="UniProtKB-UniRule"/>
</dbReference>
<dbReference type="PANTHER" id="PTHR23135">
    <property type="entry name" value="MUR LIGASE FAMILY MEMBER"/>
    <property type="match status" value="1"/>
</dbReference>
<dbReference type="NCBIfam" id="NF001126">
    <property type="entry name" value="PRK00139.1-4"/>
    <property type="match status" value="1"/>
</dbReference>
<evidence type="ECO:0000256" key="4">
    <source>
        <dbReference type="ARBA" id="ARBA00022984"/>
    </source>
</evidence>
<comment type="caution">
    <text evidence="12">The sequence shown here is derived from an EMBL/GenBank/DDBJ whole genome shotgun (WGS) entry which is preliminary data.</text>
</comment>
<dbReference type="AlphaFoldDB" id="A0A7X1B1V0"/>
<feature type="short sequence motif" description="Meso-diaminopimelate recognition motif" evidence="7">
    <location>
        <begin position="443"/>
        <end position="446"/>
    </location>
</feature>
<name>A0A7X1B1V0_9BACT</name>
<feature type="domain" description="Mur ligase C-terminal" evidence="10">
    <location>
        <begin position="370"/>
        <end position="496"/>
    </location>
</feature>
<evidence type="ECO:0000256" key="7">
    <source>
        <dbReference type="HAMAP-Rule" id="MF_00208"/>
    </source>
</evidence>
<dbReference type="GO" id="GO:0071555">
    <property type="term" value="P:cell wall organization"/>
    <property type="evidence" value="ECO:0007669"/>
    <property type="project" value="UniProtKB-KW"/>
</dbReference>
<dbReference type="GO" id="GO:0005737">
    <property type="term" value="C:cytoplasm"/>
    <property type="evidence" value="ECO:0007669"/>
    <property type="project" value="UniProtKB-SubCell"/>
</dbReference>
<keyword evidence="13" id="KW-1185">Reference proteome</keyword>
<comment type="catalytic activity">
    <reaction evidence="7">
        <text>UDP-N-acetyl-alpha-D-muramoyl-L-alanyl-D-glutamate + meso-2,6-diaminopimelate + ATP = UDP-N-acetyl-alpha-D-muramoyl-L-alanyl-gamma-D-glutamyl-meso-2,6-diaminopimelate + ADP + phosphate + H(+)</text>
        <dbReference type="Rhea" id="RHEA:23676"/>
        <dbReference type="ChEBI" id="CHEBI:15378"/>
        <dbReference type="ChEBI" id="CHEBI:30616"/>
        <dbReference type="ChEBI" id="CHEBI:43474"/>
        <dbReference type="ChEBI" id="CHEBI:57791"/>
        <dbReference type="ChEBI" id="CHEBI:83900"/>
        <dbReference type="ChEBI" id="CHEBI:83905"/>
        <dbReference type="ChEBI" id="CHEBI:456216"/>
        <dbReference type="EC" id="6.3.2.13"/>
    </reaction>
</comment>
<comment type="cofactor">
    <cofactor evidence="7">
        <name>Mg(2+)</name>
        <dbReference type="ChEBI" id="CHEBI:18420"/>
    </cofactor>
</comment>
<proteinExistence type="inferred from homology"/>
<dbReference type="InterPro" id="IPR000713">
    <property type="entry name" value="Mur_ligase_N"/>
</dbReference>
<accession>A0A7X1B1V0</accession>
<evidence type="ECO:0000256" key="1">
    <source>
        <dbReference type="ARBA" id="ARBA00005898"/>
    </source>
</evidence>
<keyword evidence="7" id="KW-0067">ATP-binding</keyword>
<gene>
    <name evidence="7" type="primary">murE</name>
    <name evidence="12" type="ORF">H5P30_19600</name>
</gene>
<dbReference type="GO" id="GO:0008765">
    <property type="term" value="F:UDP-N-acetylmuramoylalanyl-D-glutamate-2,6-diaminopimelate ligase activity"/>
    <property type="evidence" value="ECO:0007669"/>
    <property type="project" value="UniProtKB-UniRule"/>
</dbReference>
<feature type="binding site" evidence="7">
    <location>
        <position position="221"/>
    </location>
    <ligand>
        <name>UDP-N-acetyl-alpha-D-muramoyl-L-alanyl-D-glutamate</name>
        <dbReference type="ChEBI" id="CHEBI:83900"/>
    </ligand>
</feature>